<comment type="similarity">
    <text evidence="9">Belongs to the glycosyltransferase 8 family. Glycogenin subfamily.</text>
</comment>
<keyword evidence="4" id="KW-0808">Transferase</keyword>
<evidence type="ECO:0000256" key="6">
    <source>
        <dbReference type="ARBA" id="ARBA00023056"/>
    </source>
</evidence>
<dbReference type="PANTHER" id="PTHR11183">
    <property type="entry name" value="GLYCOGENIN SUBFAMILY MEMBER"/>
    <property type="match status" value="1"/>
</dbReference>
<dbReference type="Gene3D" id="3.90.550.10">
    <property type="entry name" value="Spore Coat Polysaccharide Biosynthesis Protein SpsA, Chain A"/>
    <property type="match status" value="1"/>
</dbReference>
<dbReference type="Proteomes" id="UP000253551">
    <property type="component" value="Unassembled WGS sequence"/>
</dbReference>
<evidence type="ECO:0000256" key="4">
    <source>
        <dbReference type="ARBA" id="ARBA00022679"/>
    </source>
</evidence>
<gene>
    <name evidence="15" type="ORF">CU098_001298</name>
</gene>
<accession>A0A367K9K7</accession>
<protein>
    <recommendedName>
        <fullName evidence="10">glycogenin glucosyltransferase</fullName>
        <ecNumber evidence="10">2.4.1.186</ecNumber>
    </recommendedName>
</protein>
<keyword evidence="6" id="KW-0320">Glycogen biosynthesis</keyword>
<dbReference type="InterPro" id="IPR050587">
    <property type="entry name" value="GNT1/Glycosyltrans_8"/>
</dbReference>
<sequence>MEAYVTLVATEAYASGALVIAHRLREMETTRDLVCLVTPNISQHVQTLLSKYFIVQPVDTLSSKDTDNLLLLGRPELDITFTKIHAWRLIQYKKIVFLDADTLPLLNIDSLFLRPSFSAAPDAGWPDCFNSGVFVAEPSEAVFEDLLELAGQKGSFDGGDQGLLNTYFNSWPESSSNRLPFVFNTTPTAQYGYAPAQVEYGHNIHIAHFIGPNKPWKHQRLSDGNVMPLGSSWKVVQQWWNTWDKHYGKTSPYHLLSADLAFDGGFKTIPIVHFNDVIRNAWENEQCDLTKKQINPMPPLSITVITPDWLQPLPIQDNPKPQYRHHHESVWPTIEWNPAYEDPPKTGQPGAEIPDLSSYQNVWDQSLDDQVWVAPVFQPEPEIMMKPEYVHHIQETVQEQTEATFPWESNPSQPIICKDESSLDKQPINEEPQENNLDLFALDQPLSPSAQTRIEDIMADLQEEEDTTDRDLIPIFFKSSSRLQQYSPKNSQNTSRRSSAVSSRRNSLSERQDDLDYFDIPYSLNSSLASKTPELWNPLDALTKLKSQSESMVLKQSLVEALGEPKEYKWMPESVFDSGGSSPRTPVLRAMANNLTQNDLFHQQESLRMAQPKMAVASLFEAELDLSRGSLFQKRHEEVSREEKTDSFFSQDIVREAQRRLNALVMMEDQEEAEDVLPLSQNRVDSTLEYIKEIHLPTQVTLDEEWETVQSNKRLEKRHEEFVVIDESVERIEESYATESDQKYQSSVEVSEESKKRMIEVLAESSAMAAEKLFEKQIDQLSSDHVEFIKTQRELTQETLKEMIRDKGKQKEGIDKLKMIKRQISKHPINKHHYKKHVSQEVGRYSVETFEVDSDLQELIENIEKLQQVIEGDASKVQKSMAETLEIEEETTSVEVPEIEEVLVEMIEIEDDTFESERTESQVSLEIVEIDSVTDHEYTEIESLQTESLSREISLEIEETLNPEINLDFMEIQENTLNMIANREVTPDIIKQPSHEILDESYDEIGDEASSQEEELGGSTDTIKNKSYFGAIIHETTDEEDEILETEPLDRETSLDIIEEHDYEIQSESMSHQNSYDIISTHSERHESNGETTEGEDDLVQVEALSRESSLDIIEMDDVDASETDIKDFDLDIMGIEDVVLKAEKVSYELDSEESMTSEPETHTSSLFARFLANTIGPAISRPTMGFPRPSLSASLLSSSRIASASTVTTPAVGESSGSIESEENFASR</sequence>
<comment type="function">
    <text evidence="13">Self-glucosylating initiator of glycogen synthesis. It catalyzes the formation of a short alpha (1,4)-glucosyl chain covalently attached via a glucose 1-O-tyrosyl linkage to internal tyrosine residues and these chains act as primers for the elongation reaction catalyzed by glycogen synthase.</text>
</comment>
<organism evidence="15 16">
    <name type="scientific">Rhizopus stolonifer</name>
    <name type="common">Rhizopus nigricans</name>
    <dbReference type="NCBI Taxonomy" id="4846"/>
    <lineage>
        <taxon>Eukaryota</taxon>
        <taxon>Fungi</taxon>
        <taxon>Fungi incertae sedis</taxon>
        <taxon>Mucoromycota</taxon>
        <taxon>Mucoromycotina</taxon>
        <taxon>Mucoromycetes</taxon>
        <taxon>Mucorales</taxon>
        <taxon>Mucorineae</taxon>
        <taxon>Rhizopodaceae</taxon>
        <taxon>Rhizopus</taxon>
    </lineage>
</organism>
<dbReference type="Pfam" id="PF01501">
    <property type="entry name" value="Glyco_transf_8"/>
    <property type="match status" value="2"/>
</dbReference>
<evidence type="ECO:0000256" key="10">
    <source>
        <dbReference type="ARBA" id="ARBA00038934"/>
    </source>
</evidence>
<dbReference type="CDD" id="cd02537">
    <property type="entry name" value="GT8_Glycogenin"/>
    <property type="match status" value="1"/>
</dbReference>
<dbReference type="GO" id="GO:0005737">
    <property type="term" value="C:cytoplasm"/>
    <property type="evidence" value="ECO:0007669"/>
    <property type="project" value="UniProtKB-SubCell"/>
</dbReference>
<evidence type="ECO:0000313" key="16">
    <source>
        <dbReference type="Proteomes" id="UP000253551"/>
    </source>
</evidence>
<dbReference type="GO" id="GO:0008466">
    <property type="term" value="F:glycogenin glucosyltransferase activity"/>
    <property type="evidence" value="ECO:0007669"/>
    <property type="project" value="UniProtKB-EC"/>
</dbReference>
<feature type="compositionally biased region" description="Polar residues" evidence="14">
    <location>
        <begin position="484"/>
        <end position="494"/>
    </location>
</feature>
<name>A0A367K9K7_RHIST</name>
<evidence type="ECO:0000256" key="11">
    <source>
        <dbReference type="ARBA" id="ARBA00050886"/>
    </source>
</evidence>
<dbReference type="GO" id="GO:0005978">
    <property type="term" value="P:glycogen biosynthetic process"/>
    <property type="evidence" value="ECO:0007669"/>
    <property type="project" value="UniProtKB-KW"/>
</dbReference>
<keyword evidence="7" id="KW-0325">Glycoprotein</keyword>
<feature type="region of interest" description="Disordered" evidence="14">
    <location>
        <begin position="484"/>
        <end position="508"/>
    </location>
</feature>
<evidence type="ECO:0000256" key="5">
    <source>
        <dbReference type="ARBA" id="ARBA00022723"/>
    </source>
</evidence>
<keyword evidence="3" id="KW-0963">Cytoplasm</keyword>
<dbReference type="FunFam" id="3.90.550.10:FF:000092">
    <property type="entry name" value="Glycogenin 2"/>
    <property type="match status" value="1"/>
</dbReference>
<evidence type="ECO:0000256" key="3">
    <source>
        <dbReference type="ARBA" id="ARBA00022490"/>
    </source>
</evidence>
<evidence type="ECO:0000256" key="13">
    <source>
        <dbReference type="ARBA" id="ARBA00057883"/>
    </source>
</evidence>
<dbReference type="OrthoDB" id="2014201at2759"/>
<comment type="cofactor">
    <cofactor evidence="1">
        <name>Mn(2+)</name>
        <dbReference type="ChEBI" id="CHEBI:29035"/>
    </cofactor>
</comment>
<evidence type="ECO:0000256" key="9">
    <source>
        <dbReference type="ARBA" id="ARBA00038162"/>
    </source>
</evidence>
<feature type="region of interest" description="Disordered" evidence="14">
    <location>
        <begin position="1206"/>
        <end position="1229"/>
    </location>
</feature>
<comment type="caution">
    <text evidence="15">The sequence shown here is derived from an EMBL/GenBank/DDBJ whole genome shotgun (WGS) entry which is preliminary data.</text>
</comment>
<dbReference type="GO" id="GO:0046872">
    <property type="term" value="F:metal ion binding"/>
    <property type="evidence" value="ECO:0007669"/>
    <property type="project" value="UniProtKB-KW"/>
</dbReference>
<dbReference type="AlphaFoldDB" id="A0A367K9K7"/>
<dbReference type="SUPFAM" id="SSF53448">
    <property type="entry name" value="Nucleotide-diphospho-sugar transferases"/>
    <property type="match status" value="1"/>
</dbReference>
<keyword evidence="5" id="KW-0479">Metal-binding</keyword>
<comment type="catalytic activity">
    <reaction evidence="11">
        <text>[1,4-alpha-D-glucosyl](n)-L-tyrosyl-[glycogenin] + UDP-alpha-D-glucose = [1,4-alpha-D-glucosyl](n+1)-L-tyrosyl-[glycogenin] + UDP + H(+)</text>
        <dbReference type="Rhea" id="RHEA:56560"/>
        <dbReference type="Rhea" id="RHEA-COMP:14606"/>
        <dbReference type="Rhea" id="RHEA-COMP:14607"/>
        <dbReference type="ChEBI" id="CHEBI:15378"/>
        <dbReference type="ChEBI" id="CHEBI:58223"/>
        <dbReference type="ChEBI" id="CHEBI:58885"/>
        <dbReference type="ChEBI" id="CHEBI:140574"/>
        <dbReference type="EC" id="2.4.1.186"/>
    </reaction>
</comment>
<keyword evidence="8" id="KW-0464">Manganese</keyword>
<evidence type="ECO:0000256" key="8">
    <source>
        <dbReference type="ARBA" id="ARBA00023211"/>
    </source>
</evidence>
<comment type="subcellular location">
    <subcellularLocation>
        <location evidence="2">Cytoplasm</location>
    </subcellularLocation>
</comment>
<evidence type="ECO:0000313" key="15">
    <source>
        <dbReference type="EMBL" id="RCH98840.1"/>
    </source>
</evidence>
<evidence type="ECO:0000256" key="2">
    <source>
        <dbReference type="ARBA" id="ARBA00004496"/>
    </source>
</evidence>
<reference evidence="15 16" key="1">
    <citation type="journal article" date="2018" name="G3 (Bethesda)">
        <title>Phylogenetic and Phylogenomic Definition of Rhizopus Species.</title>
        <authorList>
            <person name="Gryganskyi A.P."/>
            <person name="Golan J."/>
            <person name="Dolatabadi S."/>
            <person name="Mondo S."/>
            <person name="Robb S."/>
            <person name="Idnurm A."/>
            <person name="Muszewska A."/>
            <person name="Steczkiewicz K."/>
            <person name="Masonjones S."/>
            <person name="Liao H.L."/>
            <person name="Gajdeczka M.T."/>
            <person name="Anike F."/>
            <person name="Vuek A."/>
            <person name="Anishchenko I.M."/>
            <person name="Voigt K."/>
            <person name="de Hoog G.S."/>
            <person name="Smith M.E."/>
            <person name="Heitman J."/>
            <person name="Vilgalys R."/>
            <person name="Stajich J.E."/>
        </authorList>
    </citation>
    <scope>NUCLEOTIDE SEQUENCE [LARGE SCALE GENOMIC DNA]</scope>
    <source>
        <strain evidence="15 16">LSU 92-RS-03</strain>
    </source>
</reference>
<evidence type="ECO:0000256" key="1">
    <source>
        <dbReference type="ARBA" id="ARBA00001936"/>
    </source>
</evidence>
<dbReference type="InterPro" id="IPR029044">
    <property type="entry name" value="Nucleotide-diphossugar_trans"/>
</dbReference>
<dbReference type="EMBL" id="PJQM01002019">
    <property type="protein sequence ID" value="RCH98840.1"/>
    <property type="molecule type" value="Genomic_DNA"/>
</dbReference>
<feature type="compositionally biased region" description="Low complexity" evidence="14">
    <location>
        <begin position="495"/>
        <end position="506"/>
    </location>
</feature>
<dbReference type="EC" id="2.4.1.186" evidence="10"/>
<proteinExistence type="inferred from homology"/>
<feature type="non-terminal residue" evidence="15">
    <location>
        <position position="1229"/>
    </location>
</feature>
<dbReference type="STRING" id="4846.A0A367K9K7"/>
<keyword evidence="16" id="KW-1185">Reference proteome</keyword>
<evidence type="ECO:0000256" key="7">
    <source>
        <dbReference type="ARBA" id="ARBA00023180"/>
    </source>
</evidence>
<dbReference type="InterPro" id="IPR002495">
    <property type="entry name" value="Glyco_trans_8"/>
</dbReference>
<evidence type="ECO:0000256" key="14">
    <source>
        <dbReference type="SAM" id="MobiDB-lite"/>
    </source>
</evidence>
<evidence type="ECO:0000256" key="12">
    <source>
        <dbReference type="ARBA" id="ARBA00052293"/>
    </source>
</evidence>
<comment type="catalytic activity">
    <reaction evidence="12">
        <text>L-tyrosyl-[glycogenin] + UDP-alpha-D-glucose = alpha-D-glucosyl-L-tyrosyl-[glycogenin] + UDP + H(+)</text>
        <dbReference type="Rhea" id="RHEA:23360"/>
        <dbReference type="Rhea" id="RHEA-COMP:14604"/>
        <dbReference type="Rhea" id="RHEA-COMP:14605"/>
        <dbReference type="ChEBI" id="CHEBI:15378"/>
        <dbReference type="ChEBI" id="CHEBI:46858"/>
        <dbReference type="ChEBI" id="CHEBI:58223"/>
        <dbReference type="ChEBI" id="CHEBI:58885"/>
        <dbReference type="ChEBI" id="CHEBI:140573"/>
        <dbReference type="EC" id="2.4.1.186"/>
    </reaction>
</comment>